<keyword evidence="2" id="KW-0472">Membrane</keyword>
<proteinExistence type="predicted"/>
<sequence length="86" mass="9028">MSKKIIMLLGTIVGNCLVLMLYNFWPNIPAEVVQWAIGGISSAGVGGVLGQGFADGLSRGLTSHQGAKILGMQPEKNQSSPEESAR</sequence>
<accession>A0A1F5YYZ9</accession>
<keyword evidence="2" id="KW-1133">Transmembrane helix</keyword>
<organism evidence="3 4">
    <name type="scientific">Candidatus Glassbacteria bacterium RIFCSPLOWO2_12_FULL_58_11</name>
    <dbReference type="NCBI Taxonomy" id="1817867"/>
    <lineage>
        <taxon>Bacteria</taxon>
        <taxon>Candidatus Glassiibacteriota</taxon>
    </lineage>
</organism>
<dbReference type="Proteomes" id="UP000179129">
    <property type="component" value="Unassembled WGS sequence"/>
</dbReference>
<feature type="region of interest" description="Disordered" evidence="1">
    <location>
        <begin position="66"/>
        <end position="86"/>
    </location>
</feature>
<name>A0A1F5YYZ9_9BACT</name>
<keyword evidence="2" id="KW-0812">Transmembrane</keyword>
<protein>
    <recommendedName>
        <fullName evidence="5">Holin</fullName>
    </recommendedName>
</protein>
<gene>
    <name evidence="3" type="ORF">A3F83_13215</name>
</gene>
<comment type="caution">
    <text evidence="3">The sequence shown here is derived from an EMBL/GenBank/DDBJ whole genome shotgun (WGS) entry which is preliminary data.</text>
</comment>
<dbReference type="AlphaFoldDB" id="A0A1F5YYZ9"/>
<evidence type="ECO:0000313" key="4">
    <source>
        <dbReference type="Proteomes" id="UP000179129"/>
    </source>
</evidence>
<dbReference type="EMBL" id="MFIX01000062">
    <property type="protein sequence ID" value="OGG05345.1"/>
    <property type="molecule type" value="Genomic_DNA"/>
</dbReference>
<reference evidence="3 4" key="1">
    <citation type="journal article" date="2016" name="Nat. Commun.">
        <title>Thousands of microbial genomes shed light on interconnected biogeochemical processes in an aquifer system.</title>
        <authorList>
            <person name="Anantharaman K."/>
            <person name="Brown C.T."/>
            <person name="Hug L.A."/>
            <person name="Sharon I."/>
            <person name="Castelle C.J."/>
            <person name="Probst A.J."/>
            <person name="Thomas B.C."/>
            <person name="Singh A."/>
            <person name="Wilkins M.J."/>
            <person name="Karaoz U."/>
            <person name="Brodie E.L."/>
            <person name="Williams K.H."/>
            <person name="Hubbard S.S."/>
            <person name="Banfield J.F."/>
        </authorList>
    </citation>
    <scope>NUCLEOTIDE SEQUENCE [LARGE SCALE GENOMIC DNA]</scope>
</reference>
<feature type="transmembrane region" description="Helical" evidence="2">
    <location>
        <begin position="5"/>
        <end position="25"/>
    </location>
</feature>
<evidence type="ECO:0008006" key="5">
    <source>
        <dbReference type="Google" id="ProtNLM"/>
    </source>
</evidence>
<evidence type="ECO:0000256" key="2">
    <source>
        <dbReference type="SAM" id="Phobius"/>
    </source>
</evidence>
<evidence type="ECO:0000313" key="3">
    <source>
        <dbReference type="EMBL" id="OGG05345.1"/>
    </source>
</evidence>
<evidence type="ECO:0000256" key="1">
    <source>
        <dbReference type="SAM" id="MobiDB-lite"/>
    </source>
</evidence>
<feature type="compositionally biased region" description="Polar residues" evidence="1">
    <location>
        <begin position="75"/>
        <end position="86"/>
    </location>
</feature>